<keyword evidence="3 8" id="KW-0547">Nucleotide-binding</keyword>
<dbReference type="GO" id="GO:0016740">
    <property type="term" value="F:transferase activity"/>
    <property type="evidence" value="ECO:0007669"/>
    <property type="project" value="UniProtKB-KW"/>
</dbReference>
<dbReference type="InterPro" id="IPR036928">
    <property type="entry name" value="AS_sf"/>
</dbReference>
<evidence type="ECO:0000256" key="7">
    <source>
        <dbReference type="ARBA" id="ARBA00047407"/>
    </source>
</evidence>
<evidence type="ECO:0000256" key="6">
    <source>
        <dbReference type="ARBA" id="ARBA00025295"/>
    </source>
</evidence>
<evidence type="ECO:0000256" key="1">
    <source>
        <dbReference type="ARBA" id="ARBA00008069"/>
    </source>
</evidence>
<dbReference type="AlphaFoldDB" id="A0A1G6IRK8"/>
<evidence type="ECO:0000256" key="2">
    <source>
        <dbReference type="ARBA" id="ARBA00022598"/>
    </source>
</evidence>
<organism evidence="10 11">
    <name type="scientific">Pelagirhabdus alkalitolerans</name>
    <dbReference type="NCBI Taxonomy" id="1612202"/>
    <lineage>
        <taxon>Bacteria</taxon>
        <taxon>Bacillati</taxon>
        <taxon>Bacillota</taxon>
        <taxon>Bacilli</taxon>
        <taxon>Bacillales</taxon>
        <taxon>Bacillaceae</taxon>
        <taxon>Pelagirhabdus</taxon>
    </lineage>
</organism>
<accession>A0A1G6IRK8</accession>
<gene>
    <name evidence="8" type="primary">gatA</name>
    <name evidence="10" type="ORF">SAMN05421734_104119</name>
</gene>
<evidence type="ECO:0000256" key="5">
    <source>
        <dbReference type="ARBA" id="ARBA00022917"/>
    </source>
</evidence>
<feature type="active site" description="Charge relay system" evidence="8">
    <location>
        <position position="77"/>
    </location>
</feature>
<comment type="catalytic activity">
    <reaction evidence="7 8">
        <text>L-glutamyl-tRNA(Gln) + L-glutamine + ATP + H2O = L-glutaminyl-tRNA(Gln) + L-glutamate + ADP + phosphate + H(+)</text>
        <dbReference type="Rhea" id="RHEA:17521"/>
        <dbReference type="Rhea" id="RHEA-COMP:9681"/>
        <dbReference type="Rhea" id="RHEA-COMP:9684"/>
        <dbReference type="ChEBI" id="CHEBI:15377"/>
        <dbReference type="ChEBI" id="CHEBI:15378"/>
        <dbReference type="ChEBI" id="CHEBI:29985"/>
        <dbReference type="ChEBI" id="CHEBI:30616"/>
        <dbReference type="ChEBI" id="CHEBI:43474"/>
        <dbReference type="ChEBI" id="CHEBI:58359"/>
        <dbReference type="ChEBI" id="CHEBI:78520"/>
        <dbReference type="ChEBI" id="CHEBI:78521"/>
        <dbReference type="ChEBI" id="CHEBI:456216"/>
        <dbReference type="EC" id="6.3.5.7"/>
    </reaction>
</comment>
<feature type="active site" description="Acyl-ester intermediate" evidence="8">
    <location>
        <position position="177"/>
    </location>
</feature>
<reference evidence="11" key="1">
    <citation type="submission" date="2016-09" db="EMBL/GenBank/DDBJ databases">
        <authorList>
            <person name="Varghese N."/>
            <person name="Submissions S."/>
        </authorList>
    </citation>
    <scope>NUCLEOTIDE SEQUENCE [LARGE SCALE GENOMIC DNA]</scope>
    <source>
        <strain evidence="11">S5</strain>
    </source>
</reference>
<evidence type="ECO:0000313" key="10">
    <source>
        <dbReference type="EMBL" id="SDC09202.1"/>
    </source>
</evidence>
<dbReference type="PANTHER" id="PTHR11895:SF151">
    <property type="entry name" value="GLUTAMYL-TRNA(GLN) AMIDOTRANSFERASE SUBUNIT A"/>
    <property type="match status" value="1"/>
</dbReference>
<proteinExistence type="inferred from homology"/>
<dbReference type="InterPro" id="IPR004412">
    <property type="entry name" value="GatA"/>
</dbReference>
<comment type="similarity">
    <text evidence="1 8">Belongs to the amidase family. GatA subfamily.</text>
</comment>
<keyword evidence="2 8" id="KW-0436">Ligase</keyword>
<dbReference type="GO" id="GO:0006412">
    <property type="term" value="P:translation"/>
    <property type="evidence" value="ECO:0007669"/>
    <property type="project" value="UniProtKB-UniRule"/>
</dbReference>
<dbReference type="Pfam" id="PF01425">
    <property type="entry name" value="Amidase"/>
    <property type="match status" value="1"/>
</dbReference>
<dbReference type="GO" id="GO:0030956">
    <property type="term" value="C:glutamyl-tRNA(Gln) amidotransferase complex"/>
    <property type="evidence" value="ECO:0007669"/>
    <property type="project" value="InterPro"/>
</dbReference>
<dbReference type="PANTHER" id="PTHR11895">
    <property type="entry name" value="TRANSAMIDASE"/>
    <property type="match status" value="1"/>
</dbReference>
<comment type="subunit">
    <text evidence="8">Heterotrimer of A, B and C subunits.</text>
</comment>
<evidence type="ECO:0000256" key="4">
    <source>
        <dbReference type="ARBA" id="ARBA00022840"/>
    </source>
</evidence>
<dbReference type="EMBL" id="FMYI01000004">
    <property type="protein sequence ID" value="SDC09202.1"/>
    <property type="molecule type" value="Genomic_DNA"/>
</dbReference>
<evidence type="ECO:0000313" key="11">
    <source>
        <dbReference type="Proteomes" id="UP000242949"/>
    </source>
</evidence>
<dbReference type="NCBIfam" id="TIGR00132">
    <property type="entry name" value="gatA"/>
    <property type="match status" value="1"/>
</dbReference>
<keyword evidence="10" id="KW-0808">Transferase</keyword>
<keyword evidence="5 8" id="KW-0648">Protein biosynthesis</keyword>
<dbReference type="GO" id="GO:0005524">
    <property type="term" value="F:ATP binding"/>
    <property type="evidence" value="ECO:0007669"/>
    <property type="project" value="UniProtKB-KW"/>
</dbReference>
<dbReference type="PROSITE" id="PS00571">
    <property type="entry name" value="AMIDASES"/>
    <property type="match status" value="1"/>
</dbReference>
<dbReference type="InterPro" id="IPR023631">
    <property type="entry name" value="Amidase_dom"/>
</dbReference>
<evidence type="ECO:0000256" key="8">
    <source>
        <dbReference type="HAMAP-Rule" id="MF_00120"/>
    </source>
</evidence>
<dbReference type="RefSeq" id="WP_090795078.1">
    <property type="nucleotide sequence ID" value="NZ_FMYI01000004.1"/>
</dbReference>
<dbReference type="InterPro" id="IPR020556">
    <property type="entry name" value="Amidase_CS"/>
</dbReference>
<feature type="domain" description="Amidase" evidence="9">
    <location>
        <begin position="24"/>
        <end position="468"/>
    </location>
</feature>
<protein>
    <recommendedName>
        <fullName evidence="8">Glutamyl-tRNA(Gln) amidotransferase subunit A</fullName>
        <shortName evidence="8">Glu-ADT subunit A</shortName>
        <ecNumber evidence="8">6.3.5.7</ecNumber>
    </recommendedName>
</protein>
<dbReference type="SUPFAM" id="SSF75304">
    <property type="entry name" value="Amidase signature (AS) enzymes"/>
    <property type="match status" value="1"/>
</dbReference>
<dbReference type="Proteomes" id="UP000242949">
    <property type="component" value="Unassembled WGS sequence"/>
</dbReference>
<name>A0A1G6IRK8_9BACI</name>
<dbReference type="Gene3D" id="3.90.1300.10">
    <property type="entry name" value="Amidase signature (AS) domain"/>
    <property type="match status" value="1"/>
</dbReference>
<dbReference type="GO" id="GO:0050567">
    <property type="term" value="F:glutaminyl-tRNA synthase (glutamine-hydrolyzing) activity"/>
    <property type="evidence" value="ECO:0007669"/>
    <property type="project" value="UniProtKB-UniRule"/>
</dbReference>
<evidence type="ECO:0000259" key="9">
    <source>
        <dbReference type="Pfam" id="PF01425"/>
    </source>
</evidence>
<dbReference type="InterPro" id="IPR000120">
    <property type="entry name" value="Amidase"/>
</dbReference>
<dbReference type="EC" id="6.3.5.7" evidence="8"/>
<dbReference type="HAMAP" id="MF_00120">
    <property type="entry name" value="GatA"/>
    <property type="match status" value="1"/>
</dbReference>
<keyword evidence="11" id="KW-1185">Reference proteome</keyword>
<dbReference type="OrthoDB" id="9811471at2"/>
<sequence>MSVFDYTLKELQEKLHNKEITVTDLVKASYQQIEDVDEQVKAFITLDKEAALEKANQLDQEIDQATNPLFGIPIGIKDNIVTKGLRTTCASQLLDNFNDPLYDATVVQKLKNEKTVTIGKLNMDEFAMGSSNENSSYYTTRNPWNTDYVPGGSSGGSAAAVAAREVFFSLGSDTGGSIREPASYCGVVGLKPTYGLVSRFGLVAFASSLDQIGPITKSVEDNAHLLQAIVGSDEMDSTSVDVERVDYTEKLKNGVKGMKIAVPKEYLSDQEGVNEEVRQSVKDALKVFEDLGATCEEVSLPHSKYAVAAYYLIASSEASANLARFDGVRYGVRSENATNMIDMFKMTRSEGFGEEVKRRIMLGTFALSSGYYDAYYKKAQKVRTLIKQDFDKVFEDYDVVVGPTAPTTAFKVGEKTDDPLTMYANDVLTIPVNLAGVPGISVPCGFSEETGLPFGLQIIGKHFDEQTIYQAAYAYEQATDHHKKQPSLGGAK</sequence>
<keyword evidence="4 8" id="KW-0067">ATP-binding</keyword>
<comment type="function">
    <text evidence="6 8">Allows the formation of correctly charged Gln-tRNA(Gln) through the transamidation of misacylated Glu-tRNA(Gln) in organisms which lack glutaminyl-tRNA synthetase. The reaction takes place in the presence of glutamine and ATP through an activated gamma-phospho-Glu-tRNA(Gln).</text>
</comment>
<feature type="active site" description="Charge relay system" evidence="8">
    <location>
        <position position="153"/>
    </location>
</feature>
<evidence type="ECO:0000256" key="3">
    <source>
        <dbReference type="ARBA" id="ARBA00022741"/>
    </source>
</evidence>
<dbReference type="STRING" id="1612202.SAMN05421734_104119"/>